<dbReference type="InterPro" id="IPR036186">
    <property type="entry name" value="Serpin_sf"/>
</dbReference>
<dbReference type="Gene3D" id="2.30.39.10">
    <property type="entry name" value="Alpha-1-antitrypsin, domain 1"/>
    <property type="match status" value="1"/>
</dbReference>
<name>A0A0B1SVX0_OESDE</name>
<dbReference type="PANTHER" id="PTHR11461">
    <property type="entry name" value="SERINE PROTEASE INHIBITOR, SERPIN"/>
    <property type="match status" value="1"/>
</dbReference>
<evidence type="ECO:0000259" key="3">
    <source>
        <dbReference type="SMART" id="SM00093"/>
    </source>
</evidence>
<dbReference type="AlphaFoldDB" id="A0A0B1SVX0"/>
<dbReference type="SUPFAM" id="SSF56574">
    <property type="entry name" value="Serpins"/>
    <property type="match status" value="1"/>
</dbReference>
<dbReference type="GO" id="GO:0005615">
    <property type="term" value="C:extracellular space"/>
    <property type="evidence" value="ECO:0007669"/>
    <property type="project" value="InterPro"/>
</dbReference>
<dbReference type="SMART" id="SM00093">
    <property type="entry name" value="SERPIN"/>
    <property type="match status" value="1"/>
</dbReference>
<evidence type="ECO:0000313" key="5">
    <source>
        <dbReference type="Proteomes" id="UP000053660"/>
    </source>
</evidence>
<reference evidence="4 5" key="1">
    <citation type="submission" date="2014-03" db="EMBL/GenBank/DDBJ databases">
        <title>Draft genome of the hookworm Oesophagostomum dentatum.</title>
        <authorList>
            <person name="Mitreva M."/>
        </authorList>
    </citation>
    <scope>NUCLEOTIDE SEQUENCE [LARGE SCALE GENOMIC DNA]</scope>
    <source>
        <strain evidence="4 5">OD-Hann</strain>
    </source>
</reference>
<sequence length="315" mass="35156">MLAAETDFGLEMLRQAPLAHSCVISPISVMMALTMVQMGSKGRTKMQINNAIAKDISDEDIVNHFSRLSAEIGEQSEELYSRIANGLFISEKYGLKEEYRKAIEQKLAAAVKAINFNEADKSAKTINDFVHSNTGGKITDFIRKSSLRDATAFIVNAIYFHGAWEHKFPKNKTTKAQFFSAENEAMEIDSMRTKGKRAYAEDDEIQVLSLEYTDPAYAMNIFLPKKRFGLNELLTKIDGTRIQNLLSRLNKWFSISIKIPKMKLEPDFNLKEALISMGITNLFSGNADPTGITEPAQNLMVPGVSHKAIIEVSGC</sequence>
<dbReference type="OrthoDB" id="9518664at2759"/>
<evidence type="ECO:0000256" key="2">
    <source>
        <dbReference type="RuleBase" id="RU000411"/>
    </source>
</evidence>
<organism evidence="4 5">
    <name type="scientific">Oesophagostomum dentatum</name>
    <name type="common">Nodular worm</name>
    <dbReference type="NCBI Taxonomy" id="61180"/>
    <lineage>
        <taxon>Eukaryota</taxon>
        <taxon>Metazoa</taxon>
        <taxon>Ecdysozoa</taxon>
        <taxon>Nematoda</taxon>
        <taxon>Chromadorea</taxon>
        <taxon>Rhabditida</taxon>
        <taxon>Rhabditina</taxon>
        <taxon>Rhabditomorpha</taxon>
        <taxon>Strongyloidea</taxon>
        <taxon>Strongylidae</taxon>
        <taxon>Oesophagostomum</taxon>
    </lineage>
</organism>
<keyword evidence="5" id="KW-1185">Reference proteome</keyword>
<evidence type="ECO:0000313" key="4">
    <source>
        <dbReference type="EMBL" id="KHJ88046.1"/>
    </source>
</evidence>
<dbReference type="InterPro" id="IPR023796">
    <property type="entry name" value="Serpin_dom"/>
</dbReference>
<gene>
    <name evidence="4" type="ORF">OESDEN_12164</name>
</gene>
<dbReference type="InterPro" id="IPR042185">
    <property type="entry name" value="Serpin_sf_2"/>
</dbReference>
<proteinExistence type="inferred from homology"/>
<dbReference type="InterPro" id="IPR042178">
    <property type="entry name" value="Serpin_sf_1"/>
</dbReference>
<evidence type="ECO:0000256" key="1">
    <source>
        <dbReference type="ARBA" id="ARBA00009500"/>
    </source>
</evidence>
<dbReference type="EMBL" id="KN556546">
    <property type="protein sequence ID" value="KHJ88046.1"/>
    <property type="molecule type" value="Genomic_DNA"/>
</dbReference>
<dbReference type="Proteomes" id="UP000053660">
    <property type="component" value="Unassembled WGS sequence"/>
</dbReference>
<dbReference type="PANTHER" id="PTHR11461:SF211">
    <property type="entry name" value="GH10112P-RELATED"/>
    <property type="match status" value="1"/>
</dbReference>
<dbReference type="Gene3D" id="3.30.497.10">
    <property type="entry name" value="Antithrombin, subunit I, domain 2"/>
    <property type="match status" value="1"/>
</dbReference>
<dbReference type="InterPro" id="IPR000215">
    <property type="entry name" value="Serpin_fam"/>
</dbReference>
<dbReference type="GO" id="GO:0004867">
    <property type="term" value="F:serine-type endopeptidase inhibitor activity"/>
    <property type="evidence" value="ECO:0007669"/>
    <property type="project" value="InterPro"/>
</dbReference>
<protein>
    <submittedName>
        <fullName evidence="4">Serine proteinase inhibitor</fullName>
    </submittedName>
</protein>
<comment type="similarity">
    <text evidence="1 2">Belongs to the serpin family.</text>
</comment>
<feature type="domain" description="Serpin" evidence="3">
    <location>
        <begin position="10"/>
        <end position="314"/>
    </location>
</feature>
<accession>A0A0B1SVX0</accession>
<dbReference type="Pfam" id="PF00079">
    <property type="entry name" value="Serpin"/>
    <property type="match status" value="1"/>
</dbReference>